<dbReference type="Gene3D" id="3.30.70.330">
    <property type="match status" value="3"/>
</dbReference>
<reference evidence="7 8" key="1">
    <citation type="submission" date="2023-01" db="EMBL/GenBank/DDBJ databases">
        <title>Analysis of 21 Apiospora genomes using comparative genomics revels a genus with tremendous synthesis potential of carbohydrate active enzymes and secondary metabolites.</title>
        <authorList>
            <person name="Sorensen T."/>
        </authorList>
    </citation>
    <scope>NUCLEOTIDE SEQUENCE [LARGE SCALE GENOMIC DNA]</scope>
    <source>
        <strain evidence="7 8">CBS 135458</strain>
    </source>
</reference>
<feature type="region of interest" description="Disordered" evidence="5">
    <location>
        <begin position="1"/>
        <end position="187"/>
    </location>
</feature>
<dbReference type="GeneID" id="92095661"/>
<keyword evidence="3" id="KW-0508">mRNA splicing</keyword>
<evidence type="ECO:0000256" key="1">
    <source>
        <dbReference type="ARBA" id="ARBA00022664"/>
    </source>
</evidence>
<dbReference type="SUPFAM" id="SSF54928">
    <property type="entry name" value="RNA-binding domain, RBD"/>
    <property type="match status" value="1"/>
</dbReference>
<evidence type="ECO:0000313" key="7">
    <source>
        <dbReference type="EMBL" id="KAK8049459.1"/>
    </source>
</evidence>
<dbReference type="PANTHER" id="PTHR23139">
    <property type="entry name" value="RNA-BINDING PROTEIN"/>
    <property type="match status" value="1"/>
</dbReference>
<gene>
    <name evidence="7" type="ORF">PG994_011189</name>
</gene>
<dbReference type="InterPro" id="IPR000504">
    <property type="entry name" value="RRM_dom"/>
</dbReference>
<feature type="compositionally biased region" description="Basic and acidic residues" evidence="5">
    <location>
        <begin position="37"/>
        <end position="62"/>
    </location>
</feature>
<dbReference type="CDD" id="cd12232">
    <property type="entry name" value="RRM3_U2AF65"/>
    <property type="match status" value="1"/>
</dbReference>
<dbReference type="Pfam" id="PF00076">
    <property type="entry name" value="RRM_1"/>
    <property type="match status" value="1"/>
</dbReference>
<dbReference type="RefSeq" id="XP_066711708.1">
    <property type="nucleotide sequence ID" value="XM_066862598.1"/>
</dbReference>
<dbReference type="PROSITE" id="PS50102">
    <property type="entry name" value="RRM"/>
    <property type="match status" value="1"/>
</dbReference>
<feature type="domain" description="RRM" evidence="6">
    <location>
        <begin position="368"/>
        <end position="438"/>
    </location>
</feature>
<evidence type="ECO:0000256" key="5">
    <source>
        <dbReference type="SAM" id="MobiDB-lite"/>
    </source>
</evidence>
<feature type="compositionally biased region" description="Basic and acidic residues" evidence="5">
    <location>
        <begin position="90"/>
        <end position="164"/>
    </location>
</feature>
<accession>A0ABR1TUR9</accession>
<dbReference type="CDD" id="cd12231">
    <property type="entry name" value="RRM2_U2AF65"/>
    <property type="match status" value="1"/>
</dbReference>
<dbReference type="EMBL" id="JAQQWL010000011">
    <property type="protein sequence ID" value="KAK8049459.1"/>
    <property type="molecule type" value="Genomic_DNA"/>
</dbReference>
<sequence>MNGDAYPSRGMSNPLPTRTYPTCPVSNQANPCAAVPDGRHGSSRDYSSRDDRRDRGGRGDRRDRRRSRSPRRSHRDGREGDVDTYASSRSHRDREREDRYGGSEWDRDRGERGGDRGDRGGDRRGGRDRRDDGRPPRRDRDLFDDRRGDRRGDRDRGGRDRDEDLFAQNRRGRSATPPPKKREPTPDLTNVVPVLERKRRMTQWDIKPPGYENVTAEQAKLSGMFPLPGAPRQQPMDPSKLQAFMNQPGAGSPSAYWLTTSLLVLPRRASPLFFNLQLNGLNVVESTDPCVMCQLSKDGTFALLEFRNPSEATVALAFDGISMEAADDAAANGAAATSGLQIVRPKDYIVPAVVDDTGYEPGVHRQHPPYLSEDQVRELLVAFGELKAFTLVKDQGTDESRGIAFCEYIDPSATDIAVQGLNGMGIGDKSLKVRKASIGITQVAGVEMGVNAMSMLAGTTATNPDESRVLQLLNMVTAEELMDNDDYEEICEDVRDECGKFGNIIALKIPRPSGGSRQSRRRRQNLRPIRHHRIMQEGAAGARWSQVRRQNRGHNFLPRGELRGRSLVRLRLKRNNFPFRRRIDWATAEDAGEIE</sequence>
<evidence type="ECO:0000313" key="8">
    <source>
        <dbReference type="Proteomes" id="UP001480595"/>
    </source>
</evidence>
<evidence type="ECO:0000256" key="3">
    <source>
        <dbReference type="ARBA" id="ARBA00023187"/>
    </source>
</evidence>
<proteinExistence type="predicted"/>
<dbReference type="SMART" id="SM00360">
    <property type="entry name" value="RRM"/>
    <property type="match status" value="1"/>
</dbReference>
<protein>
    <submittedName>
        <fullName evidence="7">U2 snrnp auxilliary factor protein</fullName>
    </submittedName>
</protein>
<feature type="compositionally biased region" description="Polar residues" evidence="5">
    <location>
        <begin position="10"/>
        <end position="30"/>
    </location>
</feature>
<dbReference type="Proteomes" id="UP001480595">
    <property type="component" value="Unassembled WGS sequence"/>
</dbReference>
<organism evidence="7 8">
    <name type="scientific">Apiospora phragmitis</name>
    <dbReference type="NCBI Taxonomy" id="2905665"/>
    <lineage>
        <taxon>Eukaryota</taxon>
        <taxon>Fungi</taxon>
        <taxon>Dikarya</taxon>
        <taxon>Ascomycota</taxon>
        <taxon>Pezizomycotina</taxon>
        <taxon>Sordariomycetes</taxon>
        <taxon>Xylariomycetidae</taxon>
        <taxon>Amphisphaeriales</taxon>
        <taxon>Apiosporaceae</taxon>
        <taxon>Apiospora</taxon>
    </lineage>
</organism>
<evidence type="ECO:0000256" key="2">
    <source>
        <dbReference type="ARBA" id="ARBA00022884"/>
    </source>
</evidence>
<dbReference type="InterPro" id="IPR012677">
    <property type="entry name" value="Nucleotide-bd_a/b_plait_sf"/>
</dbReference>
<name>A0ABR1TUR9_9PEZI</name>
<keyword evidence="2 4" id="KW-0694">RNA-binding</keyword>
<keyword evidence="1" id="KW-0507">mRNA processing</keyword>
<evidence type="ECO:0000256" key="4">
    <source>
        <dbReference type="PROSITE-ProRule" id="PRU00176"/>
    </source>
</evidence>
<keyword evidence="8" id="KW-1185">Reference proteome</keyword>
<dbReference type="InterPro" id="IPR035979">
    <property type="entry name" value="RBD_domain_sf"/>
</dbReference>
<evidence type="ECO:0000259" key="6">
    <source>
        <dbReference type="PROSITE" id="PS50102"/>
    </source>
</evidence>
<comment type="caution">
    <text evidence="7">The sequence shown here is derived from an EMBL/GenBank/DDBJ whole genome shotgun (WGS) entry which is preliminary data.</text>
</comment>
<feature type="compositionally biased region" description="Basic residues" evidence="5">
    <location>
        <begin position="63"/>
        <end position="75"/>
    </location>
</feature>